<gene>
    <name evidence="3" type="ORF">I3J27_07875</name>
</gene>
<feature type="domain" description="Glycosyltransferase 2-like" evidence="2">
    <location>
        <begin position="5"/>
        <end position="126"/>
    </location>
</feature>
<dbReference type="PANTHER" id="PTHR22916:SF3">
    <property type="entry name" value="UDP-GLCNAC:BETAGAL BETA-1,3-N-ACETYLGLUCOSAMINYLTRANSFERASE-LIKE PROTEIN 1"/>
    <property type="match status" value="1"/>
</dbReference>
<protein>
    <submittedName>
        <fullName evidence="3">Glycosyltransferase family 2 protein</fullName>
    </submittedName>
</protein>
<sequence length="375" mass="41173">MELVSVVVPAFNAERFVARTLASALAQTYENLEVIVVDDGSTDNTRSVVEACAAGDRRLQIFSTPNRGVARARNLGIENARGVYVAFLDADDLWHPTKIERQVEALNIHRSDPAWGGVYTFHRTINADDQVTGSGQTLAGCRGYVLARDLVLKFIGNGSNLLVHREAALAVGGFDPSYADIGIGGCEDLDFELRLAARYRIEAVRSFLVGYRIYNGNMSSDGSRMARSMIEAVSRHAELNPSIAPRVKRWALGNGYRYAFQVLLRERQLLSAVAAYAKLVLSDPVLSMIAAMEVLQAIIERLGRDRPVGSPRPFLAVDPEEGKDDPVDAIAWLKQGRLTDEDRSLEEGEFFEPDAGHLAEGQEGSTCLTGDAYRR</sequence>
<organism evidence="3 4">
    <name type="scientific">Bradyrhizobium xenonodulans</name>
    <dbReference type="NCBI Taxonomy" id="2736875"/>
    <lineage>
        <taxon>Bacteria</taxon>
        <taxon>Pseudomonadati</taxon>
        <taxon>Pseudomonadota</taxon>
        <taxon>Alphaproteobacteria</taxon>
        <taxon>Hyphomicrobiales</taxon>
        <taxon>Nitrobacteraceae</taxon>
        <taxon>Bradyrhizobium</taxon>
    </lineage>
</organism>
<dbReference type="Proteomes" id="UP001179614">
    <property type="component" value="Chromosome"/>
</dbReference>
<dbReference type="PANTHER" id="PTHR22916">
    <property type="entry name" value="GLYCOSYLTRANSFERASE"/>
    <property type="match status" value="1"/>
</dbReference>
<dbReference type="EMBL" id="CP089391">
    <property type="protein sequence ID" value="WBL80329.1"/>
    <property type="molecule type" value="Genomic_DNA"/>
</dbReference>
<evidence type="ECO:0000313" key="4">
    <source>
        <dbReference type="Proteomes" id="UP001179614"/>
    </source>
</evidence>
<name>A0ABY7MPQ5_9BRAD</name>
<proteinExistence type="predicted"/>
<dbReference type="RefSeq" id="WP_270167426.1">
    <property type="nucleotide sequence ID" value="NZ_CP089391.1"/>
</dbReference>
<dbReference type="Pfam" id="PF00535">
    <property type="entry name" value="Glycos_transf_2"/>
    <property type="match status" value="1"/>
</dbReference>
<dbReference type="InterPro" id="IPR001173">
    <property type="entry name" value="Glyco_trans_2-like"/>
</dbReference>
<dbReference type="InterPro" id="IPR029044">
    <property type="entry name" value="Nucleotide-diphossugar_trans"/>
</dbReference>
<evidence type="ECO:0000256" key="1">
    <source>
        <dbReference type="SAM" id="MobiDB-lite"/>
    </source>
</evidence>
<evidence type="ECO:0000313" key="3">
    <source>
        <dbReference type="EMBL" id="WBL80329.1"/>
    </source>
</evidence>
<dbReference type="CDD" id="cd00761">
    <property type="entry name" value="Glyco_tranf_GTA_type"/>
    <property type="match status" value="1"/>
</dbReference>
<keyword evidence="4" id="KW-1185">Reference proteome</keyword>
<dbReference type="SUPFAM" id="SSF53448">
    <property type="entry name" value="Nucleotide-diphospho-sugar transferases"/>
    <property type="match status" value="1"/>
</dbReference>
<reference evidence="3" key="1">
    <citation type="submission" date="2021-12" db="EMBL/GenBank/DDBJ databases">
        <title>Bradyrhizobium xenonodulans sp. nov.</title>
        <authorList>
            <person name="Claassens R."/>
            <person name="Venter S.N."/>
            <person name="Beukes C.W."/>
            <person name="Stepkowski T."/>
            <person name="Steenkamp E.T."/>
        </authorList>
    </citation>
    <scope>NUCLEOTIDE SEQUENCE</scope>
    <source>
        <strain evidence="3">14AB</strain>
    </source>
</reference>
<accession>A0ABY7MPQ5</accession>
<dbReference type="Gene3D" id="3.90.550.10">
    <property type="entry name" value="Spore Coat Polysaccharide Biosynthesis Protein SpsA, Chain A"/>
    <property type="match status" value="1"/>
</dbReference>
<evidence type="ECO:0000259" key="2">
    <source>
        <dbReference type="Pfam" id="PF00535"/>
    </source>
</evidence>
<feature type="region of interest" description="Disordered" evidence="1">
    <location>
        <begin position="353"/>
        <end position="375"/>
    </location>
</feature>